<sequence length="111" mass="13322">MDVSEGYNGERKPHWFTFPISFTVGDVIRQIEEKFDNKYRFSIIIKNKQGKRSIPEETENLHELYNNQEINEIFAVKLDIYFKFVTEDGKYMDDIKFKPNEKLNEISSYLK</sequence>
<organism evidence="1 2">
    <name type="scientific">Tritrichomonas musculus</name>
    <dbReference type="NCBI Taxonomy" id="1915356"/>
    <lineage>
        <taxon>Eukaryota</taxon>
        <taxon>Metamonada</taxon>
        <taxon>Parabasalia</taxon>
        <taxon>Tritrichomonadida</taxon>
        <taxon>Tritrichomonadidae</taxon>
        <taxon>Tritrichomonas</taxon>
    </lineage>
</organism>
<comment type="caution">
    <text evidence="1">The sequence shown here is derived from an EMBL/GenBank/DDBJ whole genome shotgun (WGS) entry which is preliminary data.</text>
</comment>
<evidence type="ECO:0000313" key="2">
    <source>
        <dbReference type="Proteomes" id="UP001470230"/>
    </source>
</evidence>
<reference evidence="1 2" key="1">
    <citation type="submission" date="2024-04" db="EMBL/GenBank/DDBJ databases">
        <title>Tritrichomonas musculus Genome.</title>
        <authorList>
            <person name="Alves-Ferreira E."/>
            <person name="Grigg M."/>
            <person name="Lorenzi H."/>
            <person name="Galac M."/>
        </authorList>
    </citation>
    <scope>NUCLEOTIDE SEQUENCE [LARGE SCALE GENOMIC DNA]</scope>
    <source>
        <strain evidence="1 2">EAF2021</strain>
    </source>
</reference>
<proteinExistence type="predicted"/>
<evidence type="ECO:0008006" key="3">
    <source>
        <dbReference type="Google" id="ProtNLM"/>
    </source>
</evidence>
<gene>
    <name evidence="1" type="ORF">M9Y10_006414</name>
</gene>
<dbReference type="EMBL" id="JAPFFF010000012">
    <property type="protein sequence ID" value="KAK8876223.1"/>
    <property type="molecule type" value="Genomic_DNA"/>
</dbReference>
<accession>A0ABR2JE41</accession>
<dbReference type="Proteomes" id="UP001470230">
    <property type="component" value="Unassembled WGS sequence"/>
</dbReference>
<name>A0ABR2JE41_9EUKA</name>
<keyword evidence="2" id="KW-1185">Reference proteome</keyword>
<protein>
    <recommendedName>
        <fullName evidence="3">Ubiquitin-like domain-containing protein</fullName>
    </recommendedName>
</protein>
<evidence type="ECO:0000313" key="1">
    <source>
        <dbReference type="EMBL" id="KAK8876223.1"/>
    </source>
</evidence>